<dbReference type="InterPro" id="IPR008918">
    <property type="entry name" value="HhH2"/>
</dbReference>
<reference evidence="17" key="1">
    <citation type="journal article" date="2020" name="Stud. Mycol.">
        <title>101 Dothideomycetes genomes: a test case for predicting lifestyles and emergence of pathogens.</title>
        <authorList>
            <person name="Haridas S."/>
            <person name="Albert R."/>
            <person name="Binder M."/>
            <person name="Bloem J."/>
            <person name="Labutti K."/>
            <person name="Salamov A."/>
            <person name="Andreopoulos B."/>
            <person name="Baker S."/>
            <person name="Barry K."/>
            <person name="Bills G."/>
            <person name="Bluhm B."/>
            <person name="Cannon C."/>
            <person name="Castanera R."/>
            <person name="Culley D."/>
            <person name="Daum C."/>
            <person name="Ezra D."/>
            <person name="Gonzalez J."/>
            <person name="Henrissat B."/>
            <person name="Kuo A."/>
            <person name="Liang C."/>
            <person name="Lipzen A."/>
            <person name="Lutzoni F."/>
            <person name="Magnuson J."/>
            <person name="Mondo S."/>
            <person name="Nolan M."/>
            <person name="Ohm R."/>
            <person name="Pangilinan J."/>
            <person name="Park H.-J."/>
            <person name="Ramirez L."/>
            <person name="Alfaro M."/>
            <person name="Sun H."/>
            <person name="Tritt A."/>
            <person name="Yoshinaga Y."/>
            <person name="Zwiers L.-H."/>
            <person name="Turgeon B."/>
            <person name="Goodwin S."/>
            <person name="Spatafora J."/>
            <person name="Crous P."/>
            <person name="Grigoriev I."/>
        </authorList>
    </citation>
    <scope>NUCLEOTIDE SEQUENCE</scope>
    <source>
        <strain evidence="17">CBS 121410</strain>
    </source>
</reference>
<dbReference type="OrthoDB" id="26491at2759"/>
<dbReference type="GO" id="GO:0005634">
    <property type="term" value="C:nucleus"/>
    <property type="evidence" value="ECO:0007669"/>
    <property type="project" value="UniProtKB-SubCell"/>
</dbReference>
<feature type="compositionally biased region" description="Polar residues" evidence="14">
    <location>
        <begin position="399"/>
        <end position="408"/>
    </location>
</feature>
<feature type="region of interest" description="Disordered" evidence="14">
    <location>
        <begin position="690"/>
        <end position="714"/>
    </location>
</feature>
<evidence type="ECO:0000256" key="7">
    <source>
        <dbReference type="ARBA" id="ARBA00022801"/>
    </source>
</evidence>
<dbReference type="CDD" id="cd09908">
    <property type="entry name" value="H3TH_EXO1"/>
    <property type="match status" value="1"/>
</dbReference>
<feature type="compositionally biased region" description="Low complexity" evidence="14">
    <location>
        <begin position="471"/>
        <end position="482"/>
    </location>
</feature>
<dbReference type="Gene3D" id="1.10.150.20">
    <property type="entry name" value="5' to 3' exonuclease, C-terminal subdomain"/>
    <property type="match status" value="1"/>
</dbReference>
<dbReference type="Gene3D" id="3.40.50.1010">
    <property type="entry name" value="5'-nuclease"/>
    <property type="match status" value="1"/>
</dbReference>
<evidence type="ECO:0000256" key="2">
    <source>
        <dbReference type="ARBA" id="ARBA00004123"/>
    </source>
</evidence>
<dbReference type="InterPro" id="IPR037315">
    <property type="entry name" value="EXO1_H3TH"/>
</dbReference>
<dbReference type="Proteomes" id="UP000799776">
    <property type="component" value="Unassembled WGS sequence"/>
</dbReference>
<dbReference type="PRINTS" id="PR00853">
    <property type="entry name" value="XPGRADSUPER"/>
</dbReference>
<dbReference type="GO" id="GO:0006281">
    <property type="term" value="P:DNA repair"/>
    <property type="evidence" value="ECO:0007669"/>
    <property type="project" value="UniProtKB-KW"/>
</dbReference>
<keyword evidence="10" id="KW-0267">Excision nuclease</keyword>
<evidence type="ECO:0000313" key="18">
    <source>
        <dbReference type="Proteomes" id="UP000799776"/>
    </source>
</evidence>
<dbReference type="SMART" id="SM00484">
    <property type="entry name" value="XPGI"/>
    <property type="match status" value="1"/>
</dbReference>
<feature type="domain" description="XPG N-terminal" evidence="16">
    <location>
        <begin position="1"/>
        <end position="96"/>
    </location>
</feature>
<feature type="non-terminal residue" evidence="17">
    <location>
        <position position="1"/>
    </location>
</feature>
<dbReference type="SUPFAM" id="SSF47807">
    <property type="entry name" value="5' to 3' exonuclease, C-terminal subdomain"/>
    <property type="match status" value="1"/>
</dbReference>
<dbReference type="Pfam" id="PF00752">
    <property type="entry name" value="XPG_N"/>
    <property type="match status" value="1"/>
</dbReference>
<dbReference type="AlphaFoldDB" id="A0A9P4HX44"/>
<dbReference type="SMART" id="SM00485">
    <property type="entry name" value="XPGN"/>
    <property type="match status" value="1"/>
</dbReference>
<evidence type="ECO:0000259" key="16">
    <source>
        <dbReference type="SMART" id="SM00485"/>
    </source>
</evidence>
<dbReference type="GO" id="GO:0046872">
    <property type="term" value="F:metal ion binding"/>
    <property type="evidence" value="ECO:0007669"/>
    <property type="project" value="UniProtKB-KW"/>
</dbReference>
<evidence type="ECO:0000256" key="1">
    <source>
        <dbReference type="ARBA" id="ARBA00001946"/>
    </source>
</evidence>
<evidence type="ECO:0000256" key="12">
    <source>
        <dbReference type="ARBA" id="ARBA00023204"/>
    </source>
</evidence>
<comment type="cofactor">
    <cofactor evidence="1">
        <name>Mg(2+)</name>
        <dbReference type="ChEBI" id="CHEBI:18420"/>
    </cofactor>
</comment>
<evidence type="ECO:0000256" key="3">
    <source>
        <dbReference type="ARBA" id="ARBA00010563"/>
    </source>
</evidence>
<dbReference type="CDD" id="cd09857">
    <property type="entry name" value="PIN_EXO1"/>
    <property type="match status" value="1"/>
</dbReference>
<comment type="similarity">
    <text evidence="3">Belongs to the XPG/RAD2 endonuclease family. EXO1 subfamily.</text>
</comment>
<evidence type="ECO:0000256" key="4">
    <source>
        <dbReference type="ARBA" id="ARBA00022722"/>
    </source>
</evidence>
<dbReference type="Pfam" id="PF00867">
    <property type="entry name" value="XPG_I"/>
    <property type="match status" value="1"/>
</dbReference>
<dbReference type="GO" id="GO:0035312">
    <property type="term" value="F:5'-3' DNA exonuclease activity"/>
    <property type="evidence" value="ECO:0007669"/>
    <property type="project" value="InterPro"/>
</dbReference>
<dbReference type="EMBL" id="ML978721">
    <property type="protein sequence ID" value="KAF2087186.1"/>
    <property type="molecule type" value="Genomic_DNA"/>
</dbReference>
<feature type="region of interest" description="Disordered" evidence="14">
    <location>
        <begin position="399"/>
        <end position="429"/>
    </location>
</feature>
<gene>
    <name evidence="17" type="ORF">K490DRAFT_16366</name>
</gene>
<keyword evidence="18" id="KW-1185">Reference proteome</keyword>
<evidence type="ECO:0000256" key="5">
    <source>
        <dbReference type="ARBA" id="ARBA00022723"/>
    </source>
</evidence>
<keyword evidence="5" id="KW-0479">Metal-binding</keyword>
<dbReference type="SMART" id="SM00279">
    <property type="entry name" value="HhH2"/>
    <property type="match status" value="1"/>
</dbReference>
<organism evidence="17 18">
    <name type="scientific">Saccharata proteae CBS 121410</name>
    <dbReference type="NCBI Taxonomy" id="1314787"/>
    <lineage>
        <taxon>Eukaryota</taxon>
        <taxon>Fungi</taxon>
        <taxon>Dikarya</taxon>
        <taxon>Ascomycota</taxon>
        <taxon>Pezizomycotina</taxon>
        <taxon>Dothideomycetes</taxon>
        <taxon>Dothideomycetes incertae sedis</taxon>
        <taxon>Botryosphaeriales</taxon>
        <taxon>Saccharataceae</taxon>
        <taxon>Saccharata</taxon>
    </lineage>
</organism>
<dbReference type="GO" id="GO:0003677">
    <property type="term" value="F:DNA binding"/>
    <property type="evidence" value="ECO:0007669"/>
    <property type="project" value="UniProtKB-KW"/>
</dbReference>
<evidence type="ECO:0000256" key="11">
    <source>
        <dbReference type="ARBA" id="ARBA00023125"/>
    </source>
</evidence>
<comment type="subcellular location">
    <subcellularLocation>
        <location evidence="2">Nucleus</location>
    </subcellularLocation>
</comment>
<feature type="region of interest" description="Disordered" evidence="14">
    <location>
        <begin position="535"/>
        <end position="580"/>
    </location>
</feature>
<feature type="compositionally biased region" description="Polar residues" evidence="14">
    <location>
        <begin position="558"/>
        <end position="580"/>
    </location>
</feature>
<accession>A0A9P4HX44</accession>
<keyword evidence="7" id="KW-0378">Hydrolase</keyword>
<dbReference type="InterPro" id="IPR006084">
    <property type="entry name" value="XPG/Rad2"/>
</dbReference>
<keyword evidence="12" id="KW-0234">DNA repair</keyword>
<evidence type="ECO:0000256" key="13">
    <source>
        <dbReference type="ARBA" id="ARBA00023242"/>
    </source>
</evidence>
<feature type="non-terminal residue" evidence="17">
    <location>
        <position position="740"/>
    </location>
</feature>
<keyword evidence="8" id="KW-0269">Exonuclease</keyword>
<sequence>TGLLPLLKSIQKPCNLKTFSGQTIGVDAYGWLHRGVVSCAVDLAMGKPTMKHIDFCMNRVRMLIHFGIKPYLVFDGDNLPGKAGTNAERAAKRKESRKQGMELLRLGKTSQAHAELQKAVDVTPDMARILIEELKRARIDYVVAPYEADSQLVYLERQGLIQGILSEDSDLLVFGAKVLITKLDQYGECIAIDRKDFTACRDVSLVGWSDAEFRKMAILSGCDYLPSISKMGLKTAHRLMRKYKSVDRLLRAVQFDGQFKVPPGYLEAFNQAEMTFLYQWVFCPLSNELVNFTPLEPGMSLEQLAYIGKHVEAGIAKGVAVGDLHPGTKKPMIVQPSASRFPRSLAPSSAVMETPDPKKRKPIEAFFKPKRIPLAELDPNLFTPSPSQEQIMLQNQRENPITTRTTGSPLVARSNVVSSSVPQPSRRAISDSMIARHASLQPAKRQRLCSDSAIYAATGGAAPVETAKSRFFSSPSDDASPSIRNGRSGNKTQKSEINLWSDDSLEEAMAELPDASQTSLSSKKSAFSVFRESSFTGTGRTSSMTSSTNTSQRTSSTLDLTNQKSQNTAGTATPATSFNSQSASTASQMSFFSRCLNSEIGNLSSRFSYESASASGSSKVAAIKMTAATSNGISRVKSAPEAEKQQIGLSIGTTAVSPLKRPVREILESQSDVGDTDWAAMEAEIVVPGSEFGIPDANDEATSPPHLPAAVESSFRIPESPLKVRGSEDLIIPDSEAESE</sequence>
<evidence type="ECO:0000256" key="10">
    <source>
        <dbReference type="ARBA" id="ARBA00022881"/>
    </source>
</evidence>
<feature type="compositionally biased region" description="Low complexity" evidence="14">
    <location>
        <begin position="413"/>
        <end position="427"/>
    </location>
</feature>
<dbReference type="GO" id="GO:0017108">
    <property type="term" value="F:5'-flap endonuclease activity"/>
    <property type="evidence" value="ECO:0007669"/>
    <property type="project" value="TreeGrafter"/>
</dbReference>
<dbReference type="PANTHER" id="PTHR11081:SF65">
    <property type="entry name" value="DNA DAMAGE-INDUCIBLE PROTEIN DIN7-RELATED"/>
    <property type="match status" value="1"/>
</dbReference>
<dbReference type="InterPro" id="IPR029060">
    <property type="entry name" value="PIN-like_dom_sf"/>
</dbReference>
<proteinExistence type="inferred from homology"/>
<evidence type="ECO:0000256" key="14">
    <source>
        <dbReference type="SAM" id="MobiDB-lite"/>
    </source>
</evidence>
<feature type="region of interest" description="Disordered" evidence="14">
    <location>
        <begin position="471"/>
        <end position="497"/>
    </location>
</feature>
<dbReference type="FunFam" id="1.10.150.20:FF:000011">
    <property type="entry name" value="exonuclease 1"/>
    <property type="match status" value="1"/>
</dbReference>
<keyword evidence="9" id="KW-0460">Magnesium</keyword>
<dbReference type="InterPro" id="IPR006085">
    <property type="entry name" value="XPG_DNA_repair_N"/>
</dbReference>
<keyword evidence="11" id="KW-0238">DNA-binding</keyword>
<feature type="domain" description="XPG-I" evidence="15">
    <location>
        <begin position="135"/>
        <end position="205"/>
    </location>
</feature>
<keyword evidence="13" id="KW-0539">Nucleus</keyword>
<dbReference type="FunFam" id="3.40.50.1010:FF:000002">
    <property type="entry name" value="Exonuclease 1, putative"/>
    <property type="match status" value="1"/>
</dbReference>
<comment type="caution">
    <text evidence="17">The sequence shown here is derived from an EMBL/GenBank/DDBJ whole genome shotgun (WGS) entry which is preliminary data.</text>
</comment>
<dbReference type="InterPro" id="IPR006086">
    <property type="entry name" value="XPG-I_dom"/>
</dbReference>
<evidence type="ECO:0000259" key="15">
    <source>
        <dbReference type="SMART" id="SM00484"/>
    </source>
</evidence>
<dbReference type="SUPFAM" id="SSF88723">
    <property type="entry name" value="PIN domain-like"/>
    <property type="match status" value="1"/>
</dbReference>
<feature type="compositionally biased region" description="Low complexity" evidence="14">
    <location>
        <begin position="535"/>
        <end position="557"/>
    </location>
</feature>
<evidence type="ECO:0000313" key="17">
    <source>
        <dbReference type="EMBL" id="KAF2087186.1"/>
    </source>
</evidence>
<keyword evidence="4" id="KW-0540">Nuclease</keyword>
<dbReference type="InterPro" id="IPR036279">
    <property type="entry name" value="5-3_exonuclease_C_sf"/>
</dbReference>
<evidence type="ECO:0000256" key="8">
    <source>
        <dbReference type="ARBA" id="ARBA00022839"/>
    </source>
</evidence>
<dbReference type="InterPro" id="IPR044752">
    <property type="entry name" value="PIN-like_EXO1"/>
</dbReference>
<protein>
    <recommendedName>
        <fullName evidence="19">Exonuclease 1</fullName>
    </recommendedName>
</protein>
<evidence type="ECO:0000256" key="9">
    <source>
        <dbReference type="ARBA" id="ARBA00022842"/>
    </source>
</evidence>
<feature type="compositionally biased region" description="Polar residues" evidence="14">
    <location>
        <begin position="483"/>
        <end position="497"/>
    </location>
</feature>
<name>A0A9P4HX44_9PEZI</name>
<evidence type="ECO:0008006" key="19">
    <source>
        <dbReference type="Google" id="ProtNLM"/>
    </source>
</evidence>
<evidence type="ECO:0000256" key="6">
    <source>
        <dbReference type="ARBA" id="ARBA00022763"/>
    </source>
</evidence>
<keyword evidence="6" id="KW-0227">DNA damage</keyword>
<dbReference type="PANTHER" id="PTHR11081">
    <property type="entry name" value="FLAP ENDONUCLEASE FAMILY MEMBER"/>
    <property type="match status" value="1"/>
</dbReference>